<dbReference type="Proteomes" id="UP000476332">
    <property type="component" value="Unassembled WGS sequence"/>
</dbReference>
<evidence type="ECO:0000313" key="2">
    <source>
        <dbReference type="EMBL" id="NDV89349.1"/>
    </source>
</evidence>
<accession>A0A6L9MN58</accession>
<feature type="transmembrane region" description="Helical" evidence="1">
    <location>
        <begin position="21"/>
        <end position="43"/>
    </location>
</feature>
<protein>
    <submittedName>
        <fullName evidence="2">DUF2933 domain-containing protein</fullName>
    </submittedName>
</protein>
<evidence type="ECO:0000256" key="1">
    <source>
        <dbReference type="SAM" id="Phobius"/>
    </source>
</evidence>
<keyword evidence="1" id="KW-1133">Transmembrane helix</keyword>
<keyword evidence="1" id="KW-0812">Transmembrane</keyword>
<dbReference type="RefSeq" id="WP_163046195.1">
    <property type="nucleotide sequence ID" value="NZ_JAAAMJ010000038.1"/>
</dbReference>
<gene>
    <name evidence="2" type="ORF">GTW51_22050</name>
</gene>
<name>A0A6L9MN58_9HYPH</name>
<proteinExistence type="predicted"/>
<comment type="caution">
    <text evidence="2">The sequence shown here is derived from an EMBL/GenBank/DDBJ whole genome shotgun (WGS) entry which is preliminary data.</text>
</comment>
<keyword evidence="3" id="KW-1185">Reference proteome</keyword>
<evidence type="ECO:0000313" key="3">
    <source>
        <dbReference type="Proteomes" id="UP000476332"/>
    </source>
</evidence>
<reference evidence="2 3" key="1">
    <citation type="submission" date="2020-01" db="EMBL/GenBank/DDBJ databases">
        <title>Genomes of bacteria type strains.</title>
        <authorList>
            <person name="Chen J."/>
            <person name="Zhu S."/>
            <person name="Chen J."/>
        </authorList>
    </citation>
    <scope>NUCLEOTIDE SEQUENCE [LARGE SCALE GENOMIC DNA]</scope>
    <source>
        <strain evidence="2 3">KCTC 52919</strain>
    </source>
</reference>
<organism evidence="2 3">
    <name type="scientific">Aurantimonas aggregata</name>
    <dbReference type="NCBI Taxonomy" id="2047720"/>
    <lineage>
        <taxon>Bacteria</taxon>
        <taxon>Pseudomonadati</taxon>
        <taxon>Pseudomonadota</taxon>
        <taxon>Alphaproteobacteria</taxon>
        <taxon>Hyphomicrobiales</taxon>
        <taxon>Aurantimonadaceae</taxon>
        <taxon>Aurantimonas</taxon>
    </lineage>
</organism>
<dbReference type="Pfam" id="PF11666">
    <property type="entry name" value="DUF2933"/>
    <property type="match status" value="1"/>
</dbReference>
<feature type="transmembrane region" description="Helical" evidence="1">
    <location>
        <begin position="49"/>
        <end position="69"/>
    </location>
</feature>
<sequence>MAYHEHGPVDPKIDEGVRRPFLNTPAGFALCIFLAVAGVFLWVDHRAHVLGALPLLLPLLICIGMHFFMHRGHGGHGGKSGGRDER</sequence>
<dbReference type="InterPro" id="IPR021682">
    <property type="entry name" value="DUF2933"/>
</dbReference>
<dbReference type="AlphaFoldDB" id="A0A6L9MN58"/>
<dbReference type="EMBL" id="JAAAMJ010000038">
    <property type="protein sequence ID" value="NDV89349.1"/>
    <property type="molecule type" value="Genomic_DNA"/>
</dbReference>
<keyword evidence="1" id="KW-0472">Membrane</keyword>